<feature type="coiled-coil region" evidence="4">
    <location>
        <begin position="132"/>
        <end position="166"/>
    </location>
</feature>
<comment type="function">
    <text evidence="3">Responsible for the release of ribosomes from messenger RNA at the termination of protein biosynthesis. May increase the efficiency of translation by recycling ribosomes from one round of translation to another.</text>
</comment>
<name>A0ABU1RN40_9GAMM</name>
<dbReference type="InterPro" id="IPR023584">
    <property type="entry name" value="Ribosome_recyc_fac_dom"/>
</dbReference>
<reference evidence="6 7" key="1">
    <citation type="submission" date="2023-07" db="EMBL/GenBank/DDBJ databases">
        <title>Sorghum-associated microbial communities from plants grown in Nebraska, USA.</title>
        <authorList>
            <person name="Schachtman D."/>
        </authorList>
    </citation>
    <scope>NUCLEOTIDE SEQUENCE [LARGE SCALE GENOMIC DNA]</scope>
    <source>
        <strain evidence="6 7">BE107</strain>
    </source>
</reference>
<evidence type="ECO:0000256" key="4">
    <source>
        <dbReference type="SAM" id="Coils"/>
    </source>
</evidence>
<dbReference type="PANTHER" id="PTHR20982">
    <property type="entry name" value="RIBOSOME RECYCLING FACTOR"/>
    <property type="match status" value="1"/>
</dbReference>
<comment type="caution">
    <text evidence="6">The sequence shown here is derived from an EMBL/GenBank/DDBJ whole genome shotgun (WGS) entry which is preliminary data.</text>
</comment>
<comment type="similarity">
    <text evidence="1 3">Belongs to the RRF family.</text>
</comment>
<dbReference type="Proteomes" id="UP001254759">
    <property type="component" value="Unassembled WGS sequence"/>
</dbReference>
<feature type="domain" description="Ribosome recycling factor" evidence="5">
    <location>
        <begin position="20"/>
        <end position="183"/>
    </location>
</feature>
<dbReference type="NCBIfam" id="TIGR00496">
    <property type="entry name" value="frr"/>
    <property type="match status" value="1"/>
</dbReference>
<proteinExistence type="inferred from homology"/>
<evidence type="ECO:0000313" key="7">
    <source>
        <dbReference type="Proteomes" id="UP001254759"/>
    </source>
</evidence>
<dbReference type="CDD" id="cd00520">
    <property type="entry name" value="RRF"/>
    <property type="match status" value="1"/>
</dbReference>
<dbReference type="SUPFAM" id="SSF55194">
    <property type="entry name" value="Ribosome recycling factor, RRF"/>
    <property type="match status" value="1"/>
</dbReference>
<evidence type="ECO:0000256" key="3">
    <source>
        <dbReference type="HAMAP-Rule" id="MF_00040"/>
    </source>
</evidence>
<evidence type="ECO:0000256" key="1">
    <source>
        <dbReference type="ARBA" id="ARBA00005912"/>
    </source>
</evidence>
<sequence length="185" mass="20808">MLNEIKKDAQARMAKSIEALRHDLTKLRTGRATTALVDHLKVNYYGSDMPLTQVASVTVTDARSLTISPWEKQMVSAVEKAILASDLGLTPNTAGTVIRINIPALTEERRRDLSKHVHGEGENAKIAIRNIRRDANQQVKDLLKEKQITEDEERQNQDEIQKLTDKAIKDVDEVVKAKEQELMSV</sequence>
<comment type="subcellular location">
    <subcellularLocation>
        <location evidence="3">Cytoplasm</location>
    </subcellularLocation>
</comment>
<protein>
    <recommendedName>
        <fullName evidence="3">Ribosome-recycling factor</fullName>
        <shortName evidence="3">RRF</shortName>
    </recommendedName>
    <alternativeName>
        <fullName evidence="3">Ribosome-releasing factor</fullName>
    </alternativeName>
</protein>
<accession>A0ABU1RN40</accession>
<dbReference type="InterPro" id="IPR002661">
    <property type="entry name" value="Ribosome_recyc_fac"/>
</dbReference>
<dbReference type="InterPro" id="IPR036191">
    <property type="entry name" value="RRF_sf"/>
</dbReference>
<keyword evidence="2 3" id="KW-0648">Protein biosynthesis</keyword>
<dbReference type="RefSeq" id="WP_310090021.1">
    <property type="nucleotide sequence ID" value="NZ_JAVDTT010000001.1"/>
</dbReference>
<evidence type="ECO:0000259" key="5">
    <source>
        <dbReference type="Pfam" id="PF01765"/>
    </source>
</evidence>
<keyword evidence="7" id="KW-1185">Reference proteome</keyword>
<keyword evidence="4" id="KW-0175">Coiled coil</keyword>
<dbReference type="PANTHER" id="PTHR20982:SF3">
    <property type="entry name" value="MITOCHONDRIAL RIBOSOME RECYCLING FACTOR PSEUDO 1"/>
    <property type="match status" value="1"/>
</dbReference>
<keyword evidence="3" id="KW-0963">Cytoplasm</keyword>
<dbReference type="Gene3D" id="3.30.1360.40">
    <property type="match status" value="1"/>
</dbReference>
<dbReference type="Gene3D" id="1.10.132.20">
    <property type="entry name" value="Ribosome-recycling factor"/>
    <property type="match status" value="1"/>
</dbReference>
<evidence type="ECO:0000256" key="2">
    <source>
        <dbReference type="ARBA" id="ARBA00022917"/>
    </source>
</evidence>
<gene>
    <name evidence="3" type="primary">frr</name>
    <name evidence="6" type="ORF">J2W94_000461</name>
</gene>
<organism evidence="6 7">
    <name type="scientific">Pseudoxanthomonas sacheonensis</name>
    <dbReference type="NCBI Taxonomy" id="443615"/>
    <lineage>
        <taxon>Bacteria</taxon>
        <taxon>Pseudomonadati</taxon>
        <taxon>Pseudomonadota</taxon>
        <taxon>Gammaproteobacteria</taxon>
        <taxon>Lysobacterales</taxon>
        <taxon>Lysobacteraceae</taxon>
        <taxon>Pseudoxanthomonas</taxon>
    </lineage>
</organism>
<dbReference type="EMBL" id="JAVDTT010000001">
    <property type="protein sequence ID" value="MDR6840197.1"/>
    <property type="molecule type" value="Genomic_DNA"/>
</dbReference>
<dbReference type="Pfam" id="PF01765">
    <property type="entry name" value="RRF"/>
    <property type="match status" value="1"/>
</dbReference>
<dbReference type="HAMAP" id="MF_00040">
    <property type="entry name" value="RRF"/>
    <property type="match status" value="1"/>
</dbReference>
<evidence type="ECO:0000313" key="6">
    <source>
        <dbReference type="EMBL" id="MDR6840197.1"/>
    </source>
</evidence>